<feature type="transmembrane region" description="Helical" evidence="1">
    <location>
        <begin position="57"/>
        <end position="75"/>
    </location>
</feature>
<dbReference type="Pfam" id="PF19803">
    <property type="entry name" value="DUF6286"/>
    <property type="match status" value="1"/>
</dbReference>
<keyword evidence="4" id="KW-1185">Reference proteome</keyword>
<keyword evidence="1" id="KW-0812">Transmembrane</keyword>
<proteinExistence type="predicted"/>
<keyword evidence="1" id="KW-1133">Transmembrane helix</keyword>
<name>A0A6V8L0M2_9ACTN</name>
<evidence type="ECO:0000313" key="4">
    <source>
        <dbReference type="Proteomes" id="UP000482800"/>
    </source>
</evidence>
<protein>
    <recommendedName>
        <fullName evidence="2">DUF6286 domain-containing protein</fullName>
    </recommendedName>
</protein>
<sequence>MPIVNRIASLLLGLALLAAGLLAVVEAALVGLDRPALWVPRDDWYARLTTTGWRDSSVLFVAVVAGALGLLILLAQLRPWRPDRIATYPHADSADGAQDPSWYLQRRSVEHRLAAAAERVPGVRDAQAVVRGRPRRWRAAVKAAGDRETRPDVEQAVRAELERMSAPDTVRLGVSLTRIRRVT</sequence>
<gene>
    <name evidence="3" type="ORF">Phou_104550</name>
</gene>
<keyword evidence="1" id="KW-0472">Membrane</keyword>
<dbReference type="EMBL" id="BLPF01000005">
    <property type="protein sequence ID" value="GFJ86275.1"/>
    <property type="molecule type" value="Genomic_DNA"/>
</dbReference>
<evidence type="ECO:0000256" key="1">
    <source>
        <dbReference type="SAM" id="Phobius"/>
    </source>
</evidence>
<evidence type="ECO:0000313" key="3">
    <source>
        <dbReference type="EMBL" id="GFJ86275.1"/>
    </source>
</evidence>
<organism evidence="3 4">
    <name type="scientific">Phytohabitans houttuyneae</name>
    <dbReference type="NCBI Taxonomy" id="1076126"/>
    <lineage>
        <taxon>Bacteria</taxon>
        <taxon>Bacillati</taxon>
        <taxon>Actinomycetota</taxon>
        <taxon>Actinomycetes</taxon>
        <taxon>Micromonosporales</taxon>
        <taxon>Micromonosporaceae</taxon>
    </lineage>
</organism>
<accession>A0A6V8L0M2</accession>
<dbReference type="InterPro" id="IPR046253">
    <property type="entry name" value="DUF6286"/>
</dbReference>
<evidence type="ECO:0000259" key="2">
    <source>
        <dbReference type="Pfam" id="PF19803"/>
    </source>
</evidence>
<dbReference type="Proteomes" id="UP000482800">
    <property type="component" value="Unassembled WGS sequence"/>
</dbReference>
<reference evidence="3 4" key="1">
    <citation type="submission" date="2020-03" db="EMBL/GenBank/DDBJ databases">
        <title>Whole genome shotgun sequence of Phytohabitans houttuyneae NBRC 108639.</title>
        <authorList>
            <person name="Komaki H."/>
            <person name="Tamura T."/>
        </authorList>
    </citation>
    <scope>NUCLEOTIDE SEQUENCE [LARGE SCALE GENOMIC DNA]</scope>
    <source>
        <strain evidence="3 4">NBRC 108639</strain>
    </source>
</reference>
<comment type="caution">
    <text evidence="3">The sequence shown here is derived from an EMBL/GenBank/DDBJ whole genome shotgun (WGS) entry which is preliminary data.</text>
</comment>
<feature type="domain" description="DUF6286" evidence="2">
    <location>
        <begin position="67"/>
        <end position="175"/>
    </location>
</feature>
<dbReference type="AlphaFoldDB" id="A0A6V8L0M2"/>
<reference evidence="3 4" key="2">
    <citation type="submission" date="2020-03" db="EMBL/GenBank/DDBJ databases">
        <authorList>
            <person name="Ichikawa N."/>
            <person name="Kimura A."/>
            <person name="Kitahashi Y."/>
            <person name="Uohara A."/>
        </authorList>
    </citation>
    <scope>NUCLEOTIDE SEQUENCE [LARGE SCALE GENOMIC DNA]</scope>
    <source>
        <strain evidence="3 4">NBRC 108639</strain>
    </source>
</reference>
<dbReference type="RefSeq" id="WP_173072035.1">
    <property type="nucleotide sequence ID" value="NZ_BAABGO010000002.1"/>
</dbReference>